<name>A0A7E4VU40_PANRE</name>
<evidence type="ECO:0000313" key="1">
    <source>
        <dbReference type="Proteomes" id="UP000492821"/>
    </source>
</evidence>
<dbReference type="Proteomes" id="UP000492821">
    <property type="component" value="Unassembled WGS sequence"/>
</dbReference>
<proteinExistence type="predicted"/>
<protein>
    <submittedName>
        <fullName evidence="2">Conserved secreted protein</fullName>
    </submittedName>
</protein>
<accession>A0A7E4VU40</accession>
<evidence type="ECO:0000313" key="2">
    <source>
        <dbReference type="WBParaSite" id="Pan_g3447.t1"/>
    </source>
</evidence>
<reference evidence="1" key="1">
    <citation type="journal article" date="2013" name="Genetics">
        <title>The draft genome and transcriptome of Panagrellus redivivus are shaped by the harsh demands of a free-living lifestyle.</title>
        <authorList>
            <person name="Srinivasan J."/>
            <person name="Dillman A.R."/>
            <person name="Macchietto M.G."/>
            <person name="Heikkinen L."/>
            <person name="Lakso M."/>
            <person name="Fracchia K.M."/>
            <person name="Antoshechkin I."/>
            <person name="Mortazavi A."/>
            <person name="Wong G."/>
            <person name="Sternberg P.W."/>
        </authorList>
    </citation>
    <scope>NUCLEOTIDE SEQUENCE [LARGE SCALE GENOMIC DNA]</scope>
    <source>
        <strain evidence="1">MT8872</strain>
    </source>
</reference>
<keyword evidence="1" id="KW-1185">Reference proteome</keyword>
<dbReference type="WBParaSite" id="Pan_g3447.t1">
    <property type="protein sequence ID" value="Pan_g3447.t1"/>
    <property type="gene ID" value="Pan_g3447"/>
</dbReference>
<organism evidence="1 2">
    <name type="scientific">Panagrellus redivivus</name>
    <name type="common">Microworm</name>
    <dbReference type="NCBI Taxonomy" id="6233"/>
    <lineage>
        <taxon>Eukaryota</taxon>
        <taxon>Metazoa</taxon>
        <taxon>Ecdysozoa</taxon>
        <taxon>Nematoda</taxon>
        <taxon>Chromadorea</taxon>
        <taxon>Rhabditida</taxon>
        <taxon>Tylenchina</taxon>
        <taxon>Panagrolaimomorpha</taxon>
        <taxon>Panagrolaimoidea</taxon>
        <taxon>Panagrolaimidae</taxon>
        <taxon>Panagrellus</taxon>
    </lineage>
</organism>
<reference evidence="2" key="2">
    <citation type="submission" date="2020-10" db="UniProtKB">
        <authorList>
            <consortium name="WormBaseParasite"/>
        </authorList>
    </citation>
    <scope>IDENTIFICATION</scope>
</reference>
<sequence>MVKTLATRISVPSVAIATEPLGTMASKWLHGIVFLLAIAHVFGDGVECHGKLEPQVSYLVMQDGETKLSRDKLSYQGTTSGIGQCTLADKFKDELFYFIHTCGLPDAIAERCFMITRGFSLGQKNQIDGLKYWFELSLVKKGYNEIVCDDQQSAYM</sequence>
<dbReference type="AlphaFoldDB" id="A0A7E4VU40"/>